<dbReference type="InterPro" id="IPR036390">
    <property type="entry name" value="WH_DNA-bd_sf"/>
</dbReference>
<dbReference type="Gene3D" id="3.30.70.2650">
    <property type="match status" value="1"/>
</dbReference>
<feature type="domain" description="Transcriptional repressor PaaX-like central Cas2-like" evidence="1">
    <location>
        <begin position="92"/>
        <end position="165"/>
    </location>
</feature>
<dbReference type="PANTHER" id="PTHR30319">
    <property type="entry name" value="PHENYLACETIC ACID REGULATOR-RELATED TRANSCRIPTIONAL REPRESSOR"/>
    <property type="match status" value="1"/>
</dbReference>
<gene>
    <name evidence="2" type="ORF">A2871_02010</name>
</gene>
<proteinExistence type="predicted"/>
<dbReference type="GO" id="GO:0006351">
    <property type="term" value="P:DNA-templated transcription"/>
    <property type="evidence" value="ECO:0007669"/>
    <property type="project" value="TreeGrafter"/>
</dbReference>
<reference evidence="2 3" key="1">
    <citation type="journal article" date="2016" name="Nat. Commun.">
        <title>Thousands of microbial genomes shed light on interconnected biogeochemical processes in an aquifer system.</title>
        <authorList>
            <person name="Anantharaman K."/>
            <person name="Brown C.T."/>
            <person name="Hug L.A."/>
            <person name="Sharon I."/>
            <person name="Castelle C.J."/>
            <person name="Probst A.J."/>
            <person name="Thomas B.C."/>
            <person name="Singh A."/>
            <person name="Wilkins M.J."/>
            <person name="Karaoz U."/>
            <person name="Brodie E.L."/>
            <person name="Williams K.H."/>
            <person name="Hubbard S.S."/>
            <person name="Banfield J.F."/>
        </authorList>
    </citation>
    <scope>NUCLEOTIDE SEQUENCE [LARGE SCALE GENOMIC DNA]</scope>
</reference>
<dbReference type="Pfam" id="PF20803">
    <property type="entry name" value="PaaX_M"/>
    <property type="match status" value="1"/>
</dbReference>
<organism evidence="2 3">
    <name type="scientific">Candidatus Daviesbacteria bacterium RIFCSPHIGHO2_01_FULL_41_23</name>
    <dbReference type="NCBI Taxonomy" id="1797764"/>
    <lineage>
        <taxon>Bacteria</taxon>
        <taxon>Candidatus Daviesiibacteriota</taxon>
    </lineage>
</organism>
<dbReference type="EMBL" id="MFCR01000010">
    <property type="protein sequence ID" value="OGE18768.1"/>
    <property type="molecule type" value="Genomic_DNA"/>
</dbReference>
<sequence>MEIRKGSVSDILLMVLEKSIDGYVRLEDFAYHHYRYHYGIPELKKAALSKAVARLRKRGLIETDKTDMGKLILKLTDAGRTVYLLSNDNVDNWDGKWRIVIFDIPEQKRLIRDLFRRNLKKWGFKHLQKSVWISKKNVTEKLFSYIKDLGVEKWVWVFESDKYGPSNIH</sequence>
<comment type="caution">
    <text evidence="2">The sequence shown here is derived from an EMBL/GenBank/DDBJ whole genome shotgun (WGS) entry which is preliminary data.</text>
</comment>
<name>A0A1F5IQW6_9BACT</name>
<dbReference type="InterPro" id="IPR048846">
    <property type="entry name" value="PaaX-like_central"/>
</dbReference>
<dbReference type="PANTHER" id="PTHR30319:SF1">
    <property type="entry name" value="TRANSCRIPTIONAL REPRESSOR PAAX"/>
    <property type="match status" value="1"/>
</dbReference>
<dbReference type="AlphaFoldDB" id="A0A1F5IQW6"/>
<dbReference type="SUPFAM" id="SSF46785">
    <property type="entry name" value="Winged helix' DNA-binding domain"/>
    <property type="match status" value="1"/>
</dbReference>
<evidence type="ECO:0000313" key="2">
    <source>
        <dbReference type="EMBL" id="OGE18768.1"/>
    </source>
</evidence>
<protein>
    <recommendedName>
        <fullName evidence="1">Transcriptional repressor PaaX-like central Cas2-like domain-containing protein</fullName>
    </recommendedName>
</protein>
<accession>A0A1F5IQW6</accession>
<dbReference type="SUPFAM" id="SSF143430">
    <property type="entry name" value="TTP0101/SSO1404-like"/>
    <property type="match status" value="1"/>
</dbReference>
<evidence type="ECO:0000313" key="3">
    <source>
        <dbReference type="Proteomes" id="UP000176336"/>
    </source>
</evidence>
<evidence type="ECO:0000259" key="1">
    <source>
        <dbReference type="Pfam" id="PF20803"/>
    </source>
</evidence>
<dbReference type="Proteomes" id="UP000176336">
    <property type="component" value="Unassembled WGS sequence"/>
</dbReference>